<protein>
    <submittedName>
        <fullName evidence="1">Uncharacterized protein</fullName>
    </submittedName>
</protein>
<proteinExistence type="predicted"/>
<evidence type="ECO:0000313" key="1">
    <source>
        <dbReference type="EMBL" id="KAH7289123.1"/>
    </source>
</evidence>
<dbReference type="PANTHER" id="PTHR34569">
    <property type="entry name" value="EXPRESSED PROTEIN"/>
    <property type="match status" value="1"/>
</dbReference>
<accession>A0A8T2R0L8</accession>
<dbReference type="AlphaFoldDB" id="A0A8T2R0L8"/>
<dbReference type="PANTHER" id="PTHR34569:SF2">
    <property type="entry name" value="EXPRESSED PROTEIN"/>
    <property type="match status" value="1"/>
</dbReference>
<evidence type="ECO:0000313" key="2">
    <source>
        <dbReference type="Proteomes" id="UP000825935"/>
    </source>
</evidence>
<keyword evidence="2" id="KW-1185">Reference proteome</keyword>
<sequence>MTIQLSISLQQMQDDFPSLSSSMEHWRNSIAPSDYKFDPAEHDIELQPLQQHYTSLRDLMAVSPTKRGSTRGHEVEWCDMSDLKFKDKLLKLAARAYLQPMGRASTPESHIIAQCWITFSARNKALVYGLIQYIEKQVDTCIKFFQAQAFNLMQLFRPSSNWTLKESC</sequence>
<dbReference type="OrthoDB" id="682663at2759"/>
<reference evidence="1" key="1">
    <citation type="submission" date="2021-08" db="EMBL/GenBank/DDBJ databases">
        <title>WGS assembly of Ceratopteris richardii.</title>
        <authorList>
            <person name="Marchant D.B."/>
            <person name="Chen G."/>
            <person name="Jenkins J."/>
            <person name="Shu S."/>
            <person name="Leebens-Mack J."/>
            <person name="Grimwood J."/>
            <person name="Schmutz J."/>
            <person name="Soltis P."/>
            <person name="Soltis D."/>
            <person name="Chen Z.-H."/>
        </authorList>
    </citation>
    <scope>NUCLEOTIDE SEQUENCE</scope>
    <source>
        <strain evidence="1">Whitten #5841</strain>
        <tissue evidence="1">Leaf</tissue>
    </source>
</reference>
<dbReference type="EMBL" id="CM035436">
    <property type="protein sequence ID" value="KAH7289123.1"/>
    <property type="molecule type" value="Genomic_DNA"/>
</dbReference>
<name>A0A8T2R0L8_CERRI</name>
<comment type="caution">
    <text evidence="1">The sequence shown here is derived from an EMBL/GenBank/DDBJ whole genome shotgun (WGS) entry which is preliminary data.</text>
</comment>
<dbReference type="Proteomes" id="UP000825935">
    <property type="component" value="Chromosome 31"/>
</dbReference>
<organism evidence="1 2">
    <name type="scientific">Ceratopteris richardii</name>
    <name type="common">Triangle waterfern</name>
    <dbReference type="NCBI Taxonomy" id="49495"/>
    <lineage>
        <taxon>Eukaryota</taxon>
        <taxon>Viridiplantae</taxon>
        <taxon>Streptophyta</taxon>
        <taxon>Embryophyta</taxon>
        <taxon>Tracheophyta</taxon>
        <taxon>Polypodiopsida</taxon>
        <taxon>Polypodiidae</taxon>
        <taxon>Polypodiales</taxon>
        <taxon>Pteridineae</taxon>
        <taxon>Pteridaceae</taxon>
        <taxon>Parkerioideae</taxon>
        <taxon>Ceratopteris</taxon>
    </lineage>
</organism>
<gene>
    <name evidence="1" type="ORF">KP509_31G059200</name>
</gene>